<protein>
    <submittedName>
        <fullName evidence="4">Uncharacterized protein C17orf80 homolog</fullName>
    </submittedName>
</protein>
<evidence type="ECO:0000313" key="4">
    <source>
        <dbReference type="RefSeq" id="XP_040497140.1"/>
    </source>
</evidence>
<feature type="region of interest" description="Disordered" evidence="1">
    <location>
        <begin position="210"/>
        <end position="251"/>
    </location>
</feature>
<feature type="compositionally biased region" description="Basic and acidic residues" evidence="1">
    <location>
        <begin position="306"/>
        <end position="315"/>
    </location>
</feature>
<keyword evidence="2" id="KW-0472">Membrane</keyword>
<reference evidence="4" key="1">
    <citation type="submission" date="2025-08" db="UniProtKB">
        <authorList>
            <consortium name="RefSeq"/>
        </authorList>
    </citation>
    <scope>IDENTIFICATION</scope>
    <source>
        <tissue evidence="4">Whole blood</tissue>
    </source>
</reference>
<dbReference type="PANTHER" id="PTHR16270:SF5">
    <property type="entry name" value="HYPOTHETICAL LOC287798"/>
    <property type="match status" value="1"/>
</dbReference>
<dbReference type="AlphaFoldDB" id="A0A8M1GQ03"/>
<feature type="compositionally biased region" description="Gly residues" evidence="1">
    <location>
        <begin position="1"/>
        <end position="11"/>
    </location>
</feature>
<dbReference type="KEGG" id="umr:103665696"/>
<dbReference type="InterPro" id="IPR037694">
    <property type="entry name" value="MTNAP1"/>
</dbReference>
<dbReference type="RefSeq" id="XP_040497140.1">
    <property type="nucleotide sequence ID" value="XM_040641206.1"/>
</dbReference>
<dbReference type="CTD" id="55028"/>
<keyword evidence="3" id="KW-1185">Reference proteome</keyword>
<accession>A0A8M1GQ03</accession>
<dbReference type="Proteomes" id="UP000261680">
    <property type="component" value="Unplaced"/>
</dbReference>
<gene>
    <name evidence="4" type="primary">CUNH17orf80</name>
</gene>
<organism evidence="3 4">
    <name type="scientific">Ursus maritimus</name>
    <name type="common">Polar bear</name>
    <name type="synonym">Thalarctos maritimus</name>
    <dbReference type="NCBI Taxonomy" id="29073"/>
    <lineage>
        <taxon>Eukaryota</taxon>
        <taxon>Metazoa</taxon>
        <taxon>Chordata</taxon>
        <taxon>Craniata</taxon>
        <taxon>Vertebrata</taxon>
        <taxon>Euteleostomi</taxon>
        <taxon>Mammalia</taxon>
        <taxon>Eutheria</taxon>
        <taxon>Laurasiatheria</taxon>
        <taxon>Carnivora</taxon>
        <taxon>Caniformia</taxon>
        <taxon>Ursidae</taxon>
        <taxon>Ursus</taxon>
    </lineage>
</organism>
<feature type="transmembrane region" description="Helical" evidence="2">
    <location>
        <begin position="608"/>
        <end position="627"/>
    </location>
</feature>
<name>A0A8M1GQ03_URSMA</name>
<dbReference type="GeneID" id="103665696"/>
<proteinExistence type="predicted"/>
<keyword evidence="2" id="KW-1133">Transmembrane helix</keyword>
<feature type="region of interest" description="Disordered" evidence="1">
    <location>
        <begin position="1"/>
        <end position="22"/>
    </location>
</feature>
<sequence>MAGHSGVGGCFPGRQDEPPSAFVRSRRLRLGLQGRRARSLKLPGGPRPLSGKRRLRFRKKYSPRMEVCPYCKKPFKRLKSHLPYCKMIGPTVPADQKACQSKRATRPHAKKMKGPIADLNNTKDRELESKKRNTNLVKDKPEQATKSFPLLAVGLERASNTKAEKDIQNQVQCSIKKLKNTEPKITFQGETKAQFYASENTTPKREFAKYLPTSGEKRSNLSEIETSLPLGPVTPSSSKHDRKYSSALPNDVQTTSANLRLDKIDPPRRELLVNLPDKPIDDYHSSPMNLNCGVERERTSLSSNERQSKPRDHLPEVSSDVGDSETQEKNMESQFLNFKVSPVGDIQVRENQGKGLNLGTEAHGSRGNAEKRASVTEMQQWASVSGDAKNFSNDDSATEKKCPDEGPSLNLCAPRETTCSELLSVSQSHNQSLASLAVRFFQEEKAKACNPNRVRGVKALTESGKGASLQHGSGCGLQVSHHGCQQTLHSTLPHASYSPFSQIGIADRKPLSSSLGLEWFPELYPGYLGLGVLPGKPQYWNAMAQKPQLTNPQGERLSQVPLLERSSTALRSLEPPTRLTTSTLSLMRLLGAVQKGWIRCSTTVRSGVGGVTMLFTGYFVLWCGWSFRHLKLQRWRK</sequence>
<keyword evidence="2" id="KW-0812">Transmembrane</keyword>
<dbReference type="OrthoDB" id="8921675at2759"/>
<evidence type="ECO:0000256" key="2">
    <source>
        <dbReference type="SAM" id="Phobius"/>
    </source>
</evidence>
<dbReference type="PANTHER" id="PTHR16270">
    <property type="entry name" value="HYPOTHETICAL LOC287798"/>
    <property type="match status" value="1"/>
</dbReference>
<feature type="region of interest" description="Disordered" evidence="1">
    <location>
        <begin position="296"/>
        <end position="331"/>
    </location>
</feature>
<evidence type="ECO:0000256" key="1">
    <source>
        <dbReference type="SAM" id="MobiDB-lite"/>
    </source>
</evidence>
<evidence type="ECO:0000313" key="3">
    <source>
        <dbReference type="Proteomes" id="UP000261680"/>
    </source>
</evidence>